<dbReference type="SUPFAM" id="SSF53474">
    <property type="entry name" value="alpha/beta-Hydrolases"/>
    <property type="match status" value="1"/>
</dbReference>
<sequence length="265" mass="29274">MERIPVLLWEKDAPGATGTGPEDCPRLTSYLLKTGKPDSVVIVCPGGGYAARADHEKEPISLWLNSIGVSSFVLDYRVAPYKYPVQLWDAQRAVRLVRHKAKEFNIDPNRVGMLGFSAAGHLTSMLGTHFDSGKKDDPDPVERQSCRPDLMILCYPVISAGQFIEPGSFSNLLGEKATKDLLDSISSEKQVTADTPPAFIWHTRDDQAVSVENSILFAEALKKFNVAYELHIFESGPHGLGLASDNPSVSAWTKLCEKWLKKQNF</sequence>
<dbReference type="PANTHER" id="PTHR48081:SF6">
    <property type="entry name" value="PEPTIDASE S9 PROLYL OLIGOPEPTIDASE CATALYTIC DOMAIN-CONTAINING PROTEIN"/>
    <property type="match status" value="1"/>
</dbReference>
<evidence type="ECO:0000313" key="4">
    <source>
        <dbReference type="Proteomes" id="UP000229307"/>
    </source>
</evidence>
<dbReference type="Pfam" id="PF20434">
    <property type="entry name" value="BD-FAE"/>
    <property type="match status" value="1"/>
</dbReference>
<feature type="domain" description="BD-FAE-like" evidence="2">
    <location>
        <begin position="35"/>
        <end position="221"/>
    </location>
</feature>
<evidence type="ECO:0000259" key="2">
    <source>
        <dbReference type="Pfam" id="PF20434"/>
    </source>
</evidence>
<dbReference type="PANTHER" id="PTHR48081">
    <property type="entry name" value="AB HYDROLASE SUPERFAMILY PROTEIN C4A8.06C"/>
    <property type="match status" value="1"/>
</dbReference>
<dbReference type="InterPro" id="IPR049492">
    <property type="entry name" value="BD-FAE-like_dom"/>
</dbReference>
<evidence type="ECO:0000313" key="3">
    <source>
        <dbReference type="EMBL" id="PIZ17687.1"/>
    </source>
</evidence>
<proteinExistence type="predicted"/>
<keyword evidence="1 3" id="KW-0378">Hydrolase</keyword>
<accession>A0A2M7SDS3</accession>
<protein>
    <submittedName>
        <fullName evidence="3">Alpha/beta hydrolase</fullName>
    </submittedName>
</protein>
<evidence type="ECO:0000256" key="1">
    <source>
        <dbReference type="ARBA" id="ARBA00022801"/>
    </source>
</evidence>
<dbReference type="InterPro" id="IPR050300">
    <property type="entry name" value="GDXG_lipolytic_enzyme"/>
</dbReference>
<dbReference type="Proteomes" id="UP000229307">
    <property type="component" value="Unassembled WGS sequence"/>
</dbReference>
<reference evidence="4" key="1">
    <citation type="submission" date="2017-09" db="EMBL/GenBank/DDBJ databases">
        <title>Depth-based differentiation of microbial function through sediment-hosted aquifers and enrichment of novel symbionts in the deep terrestrial subsurface.</title>
        <authorList>
            <person name="Probst A.J."/>
            <person name="Ladd B."/>
            <person name="Jarett J.K."/>
            <person name="Geller-Mcgrath D.E."/>
            <person name="Sieber C.M.K."/>
            <person name="Emerson J.B."/>
            <person name="Anantharaman K."/>
            <person name="Thomas B.C."/>
            <person name="Malmstrom R."/>
            <person name="Stieglmeier M."/>
            <person name="Klingl A."/>
            <person name="Woyke T."/>
            <person name="Ryan C.M."/>
            <person name="Banfield J.F."/>
        </authorList>
    </citation>
    <scope>NUCLEOTIDE SEQUENCE [LARGE SCALE GENOMIC DNA]</scope>
</reference>
<name>A0A2M7SDS3_9BACT</name>
<dbReference type="Gene3D" id="3.40.50.1820">
    <property type="entry name" value="alpha/beta hydrolase"/>
    <property type="match status" value="1"/>
</dbReference>
<gene>
    <name evidence="3" type="ORF">COY52_03375</name>
</gene>
<dbReference type="AlphaFoldDB" id="A0A2M7SDS3"/>
<organism evidence="3 4">
    <name type="scientific">Candidatus Desantisbacteria bacterium CG_4_10_14_0_8_um_filter_48_22</name>
    <dbReference type="NCBI Taxonomy" id="1974543"/>
    <lineage>
        <taxon>Bacteria</taxon>
        <taxon>Candidatus Desantisiibacteriota</taxon>
    </lineage>
</organism>
<comment type="caution">
    <text evidence="3">The sequence shown here is derived from an EMBL/GenBank/DDBJ whole genome shotgun (WGS) entry which is preliminary data.</text>
</comment>
<dbReference type="EMBL" id="PFMR01000093">
    <property type="protein sequence ID" value="PIZ17687.1"/>
    <property type="molecule type" value="Genomic_DNA"/>
</dbReference>
<dbReference type="InterPro" id="IPR029058">
    <property type="entry name" value="AB_hydrolase_fold"/>
</dbReference>
<dbReference type="GO" id="GO:0016787">
    <property type="term" value="F:hydrolase activity"/>
    <property type="evidence" value="ECO:0007669"/>
    <property type="project" value="UniProtKB-KW"/>
</dbReference>